<dbReference type="Pfam" id="PF00534">
    <property type="entry name" value="Glycos_transf_1"/>
    <property type="match status" value="1"/>
</dbReference>
<protein>
    <submittedName>
        <fullName evidence="4">Glycosyltransferase family 4 protein</fullName>
    </submittedName>
</protein>
<dbReference type="InterPro" id="IPR028098">
    <property type="entry name" value="Glyco_trans_4-like_N"/>
</dbReference>
<dbReference type="CDD" id="cd03809">
    <property type="entry name" value="GT4_MtfB-like"/>
    <property type="match status" value="1"/>
</dbReference>
<evidence type="ECO:0000313" key="4">
    <source>
        <dbReference type="EMBL" id="MBT9317286.1"/>
    </source>
</evidence>
<sequence>MRIAILRRAPQIAFSMDVYADELISGLRTVRPDWEILEISPRPWWSGHQSYWKSGIGIRKYYERFWNHPRDIVYHVKADVFHIIDHTDGHIGYWLKKSNKRFVVTCHDLVQFVYPEILNDQSRFPRLSMAAWKYSVGGMHEADSIIAVSNNTKNDIINNLNISPDKVGVIPNAVSSEFNPYSSCEKDNARTEHISSKDICLLNVGSTHQRKNVLAILQTIKKLLEKGIPVRLWRLGGRFTSSQKQFIEDNALKDFILDLGTPSRSELVDIYNAADMLLAPSLYEGFGLTVLEAMACGLPVITSNVSSLPEVCGEAAVLVDPLDVDQIVDAVINLKSDFHYYKSFVSKGIERSKSFNWLKTAEKVAQVYGSVLSK</sequence>
<evidence type="ECO:0000256" key="1">
    <source>
        <dbReference type="ARBA" id="ARBA00022679"/>
    </source>
</evidence>
<accession>A0A947DK10</accession>
<dbReference type="Gene3D" id="3.40.50.2000">
    <property type="entry name" value="Glycogen Phosphorylase B"/>
    <property type="match status" value="2"/>
</dbReference>
<dbReference type="RefSeq" id="WP_215610353.1">
    <property type="nucleotide sequence ID" value="NZ_JADOES010000042.1"/>
</dbReference>
<proteinExistence type="predicted"/>
<dbReference type="PANTHER" id="PTHR46401">
    <property type="entry name" value="GLYCOSYLTRANSFERASE WBBK-RELATED"/>
    <property type="match status" value="1"/>
</dbReference>
<dbReference type="GO" id="GO:0016757">
    <property type="term" value="F:glycosyltransferase activity"/>
    <property type="evidence" value="ECO:0007669"/>
    <property type="project" value="InterPro"/>
</dbReference>
<dbReference type="SUPFAM" id="SSF53756">
    <property type="entry name" value="UDP-Glycosyltransferase/glycogen phosphorylase"/>
    <property type="match status" value="1"/>
</dbReference>
<dbReference type="PANTHER" id="PTHR46401:SF2">
    <property type="entry name" value="GLYCOSYLTRANSFERASE WBBK-RELATED"/>
    <property type="match status" value="1"/>
</dbReference>
<feature type="domain" description="Glycosyltransferase subfamily 4-like N-terminal" evidence="3">
    <location>
        <begin position="69"/>
        <end position="177"/>
    </location>
</feature>
<dbReference type="EMBL" id="JADOES010000042">
    <property type="protein sequence ID" value="MBT9317286.1"/>
    <property type="molecule type" value="Genomic_DNA"/>
</dbReference>
<dbReference type="AlphaFoldDB" id="A0A947DK10"/>
<evidence type="ECO:0000259" key="3">
    <source>
        <dbReference type="Pfam" id="PF13439"/>
    </source>
</evidence>
<evidence type="ECO:0000259" key="2">
    <source>
        <dbReference type="Pfam" id="PF00534"/>
    </source>
</evidence>
<dbReference type="Pfam" id="PF13439">
    <property type="entry name" value="Glyco_transf_4"/>
    <property type="match status" value="1"/>
</dbReference>
<gene>
    <name evidence="4" type="ORF">IXB50_17820</name>
</gene>
<organism evidence="4 5">
    <name type="scientific">Leptothoe spongobia TAU-MAC 1115</name>
    <dbReference type="NCBI Taxonomy" id="1967444"/>
    <lineage>
        <taxon>Bacteria</taxon>
        <taxon>Bacillati</taxon>
        <taxon>Cyanobacteriota</taxon>
        <taxon>Cyanophyceae</taxon>
        <taxon>Nodosilineales</taxon>
        <taxon>Cymatolegaceae</taxon>
        <taxon>Leptothoe</taxon>
        <taxon>Leptothoe spongobia</taxon>
    </lineage>
</organism>
<comment type="caution">
    <text evidence="4">The sequence shown here is derived from an EMBL/GenBank/DDBJ whole genome shotgun (WGS) entry which is preliminary data.</text>
</comment>
<dbReference type="InterPro" id="IPR001296">
    <property type="entry name" value="Glyco_trans_1"/>
</dbReference>
<reference evidence="4" key="2">
    <citation type="journal article" date="2021" name="Mar. Drugs">
        <title>Genome Reduction and Secondary Metabolism of the Marine Sponge-Associated Cyanobacterium Leptothoe.</title>
        <authorList>
            <person name="Konstantinou D."/>
            <person name="Popin R.V."/>
            <person name="Fewer D.P."/>
            <person name="Sivonen K."/>
            <person name="Gkelis S."/>
        </authorList>
    </citation>
    <scope>NUCLEOTIDE SEQUENCE</scope>
    <source>
        <strain evidence="4">TAU-MAC 1115</strain>
    </source>
</reference>
<dbReference type="Proteomes" id="UP000717364">
    <property type="component" value="Unassembled WGS sequence"/>
</dbReference>
<evidence type="ECO:0000313" key="5">
    <source>
        <dbReference type="Proteomes" id="UP000717364"/>
    </source>
</evidence>
<keyword evidence="5" id="KW-1185">Reference proteome</keyword>
<name>A0A947DK10_9CYAN</name>
<feature type="domain" description="Glycosyl transferase family 1" evidence="2">
    <location>
        <begin position="192"/>
        <end position="348"/>
    </location>
</feature>
<reference evidence="4" key="1">
    <citation type="submission" date="2020-11" db="EMBL/GenBank/DDBJ databases">
        <authorList>
            <person name="Konstantinou D."/>
            <person name="Gkelis S."/>
            <person name="Popin R."/>
            <person name="Fewer D."/>
            <person name="Sivonen K."/>
        </authorList>
    </citation>
    <scope>NUCLEOTIDE SEQUENCE</scope>
    <source>
        <strain evidence="4">TAU-MAC 1115</strain>
    </source>
</reference>
<keyword evidence="1" id="KW-0808">Transferase</keyword>